<dbReference type="OrthoDB" id="2187858at2759"/>
<dbReference type="Gene3D" id="2.30.310.10">
    <property type="entry name" value="ibrinogen binding protein from staphylococcus aureus domain"/>
    <property type="match status" value="1"/>
</dbReference>
<evidence type="ECO:0000313" key="2">
    <source>
        <dbReference type="Proteomes" id="UP000053780"/>
    </source>
</evidence>
<dbReference type="AlphaFoldDB" id="T0MH17"/>
<proteinExistence type="predicted"/>
<dbReference type="HOGENOM" id="CLU_059218_0_0_1"/>
<dbReference type="Pfam" id="PF05833">
    <property type="entry name" value="NFACT_N"/>
    <property type="match status" value="1"/>
</dbReference>
<keyword evidence="2" id="KW-1185">Reference proteome</keyword>
<dbReference type="EMBL" id="KE647304">
    <property type="protein sequence ID" value="EQB60345.1"/>
    <property type="molecule type" value="Genomic_DNA"/>
</dbReference>
<dbReference type="VEuPathDB" id="MicrosporidiaDB:NAPIS_ORF02091"/>
<reference evidence="1 2" key="1">
    <citation type="journal article" date="2013" name="BMC Genomics">
        <title>Genome sequencing and comparative genomics of honey bee microsporidia, Nosema apis reveal novel insights into host-parasite interactions.</title>
        <authorList>
            <person name="Chen Yp."/>
            <person name="Pettis J.S."/>
            <person name="Zhao Y."/>
            <person name="Liu X."/>
            <person name="Tallon L.J."/>
            <person name="Sadzewicz L.D."/>
            <person name="Li R."/>
            <person name="Zheng H."/>
            <person name="Huang S."/>
            <person name="Zhang X."/>
            <person name="Hamilton M.C."/>
            <person name="Pernal S.F."/>
            <person name="Melathopoulos A.P."/>
            <person name="Yan X."/>
            <person name="Evans J.D."/>
        </authorList>
    </citation>
    <scope>NUCLEOTIDE SEQUENCE [LARGE SCALE GENOMIC DNA]</scope>
    <source>
        <strain evidence="1 2">BRL 01</strain>
    </source>
</reference>
<organism evidence="1 2">
    <name type="scientific">Vairimorpha apis BRL 01</name>
    <dbReference type="NCBI Taxonomy" id="1037528"/>
    <lineage>
        <taxon>Eukaryota</taxon>
        <taxon>Fungi</taxon>
        <taxon>Fungi incertae sedis</taxon>
        <taxon>Microsporidia</taxon>
        <taxon>Nosematidae</taxon>
        <taxon>Vairimorpha</taxon>
    </lineage>
</organism>
<evidence type="ECO:0000313" key="1">
    <source>
        <dbReference type="EMBL" id="EQB60345.1"/>
    </source>
</evidence>
<dbReference type="Proteomes" id="UP000053780">
    <property type="component" value="Unassembled WGS sequence"/>
</dbReference>
<feature type="non-terminal residue" evidence="1">
    <location>
        <position position="266"/>
    </location>
</feature>
<name>T0MH17_9MICR</name>
<accession>T0MH17</accession>
<gene>
    <name evidence="1" type="ORF">NAPIS_ORF02091</name>
</gene>
<sequence>MEDGSNIEFNNKCENGYNIESNTELNINSNIELNNKLDINSNIEYNTSSITSNTNSNNSNINSNTNPNYNIQSNNLNIQSNNLNINPNYNLDIPNTINHFCKILRSRIRRSKLISLYQVGFDRVVVLQLSNYKLVIEFFSGGNIFILDDNDIILEVFRPVKGLDIVKNSVYVFNEVEFDFTYRCLCRVGVDEYLPFDLCVVDCVRDVMFDLVGIDLYKYVKGGDRGDYVKDGSRLDCGNECDKYVKDASRVDENKIESDIKNIKIG</sequence>
<protein>
    <submittedName>
        <fullName evidence="1">Rna-binding protein</fullName>
    </submittedName>
</protein>